<evidence type="ECO:0000313" key="8">
    <source>
        <dbReference type="Proteomes" id="UP000019095"/>
    </source>
</evidence>
<dbReference type="SUPFAM" id="SSF69349">
    <property type="entry name" value="Phage fibre proteins"/>
    <property type="match status" value="1"/>
</dbReference>
<dbReference type="STRING" id="1247726.MIM_c35100"/>
<reference evidence="7 8" key="1">
    <citation type="journal article" date="2014" name="Microbiology">
        <title>Unravelling the complete genome sequence of Advenella mimigardefordensis strain DPN7T and novel insights in the catabolism of the xenobiotic polythioester precursor 3,3'-dithiodipropionate.</title>
        <authorList>
            <person name="Wubbeler J.H."/>
            <person name="Hiessl S."/>
            <person name="Schuldes J."/>
            <person name="Thurmer A."/>
            <person name="Daniel R."/>
            <person name="Steinbuchel A."/>
        </authorList>
    </citation>
    <scope>NUCLEOTIDE SEQUENCE [LARGE SCALE GENOMIC DNA]</scope>
    <source>
        <strain evidence="8">DSM 17166 / LMG 22922 / DPN7</strain>
    </source>
</reference>
<dbReference type="Pfam" id="PF04717">
    <property type="entry name" value="Phage_base_V"/>
    <property type="match status" value="1"/>
</dbReference>
<evidence type="ECO:0000256" key="4">
    <source>
        <dbReference type="SAM" id="MobiDB-lite"/>
    </source>
</evidence>
<evidence type="ECO:0000256" key="1">
    <source>
        <dbReference type="ARBA" id="ARBA00004613"/>
    </source>
</evidence>
<feature type="domain" description="Gp5/Type VI secretion system Vgr protein OB-fold" evidence="5">
    <location>
        <begin position="408"/>
        <end position="475"/>
    </location>
</feature>
<sequence>MNRLFQLHGLPDDVLMHALKGREVLSDLFEFKLQILSPTPALNVKALLGAQVSVEIEQTQAPRYLGGLITHMQRIGRTSHPPRYYIYEAVLRPWLWFATQTRDYRIFQEKSVVDILQEVLGEYGFPLELRLLERYRKWTYCVQYGETDFDFLSRLMEHEGIYYWFEHEAGKHTLVIADESGAHKAVRGLADIPYYSHTTLINPLEEYIHLWQPRRSLTSTGFAATDYDLNKPQARLDVKQRAAQKDMQGLDLERYEPIGHYTEPEDGERYARVRMQALQVPRHTINAQGNARALAPGHTFALNHHPDSAQDRDYLIVQAEYDFVQAPYHSVAMQTRDSAASQLPENATAAAWDRTLAVPIDQARLDIRIQAIPASTQYRKEVTTPVPQTSGPQTARVVGPDGESIWTDHYGRIKVQFHWDRYGQKNEQSSCWIRVSSPWAGGGFGGLQIPRVNEEVIIDFIGGHPDRPLCVGRVYNAENMPPVNLPDDATKSGFHTRSKDGSPDMANQVMFEDNPGSELLNMIAQKDMATRVKNNSNHLVGAMSTTNILGTHAWNYGGLFNKLVTGDTTYQHESSHCFSVAGNSTDTVTQRQSRSVTGVNTQTVGGAESLTVSGEPALHSYNQGLVRTIHSHKTDTITGSTIRNYSAGEKTTVSGSYAKQVAGGETVLKGDNFKVDAGGNYSLTASGSFEAYGLSKVSIKAGGQTRETTIMQSVNPIVSHVQDINFAIGVNLLRSSASDSSNTNVILKLGAGGLYDSAQMASIKLVGAQVKLVNNSVAMNLASIAITGVNMSVGSTTRPHIFRFEL</sequence>
<dbReference type="KEGG" id="amim:MIM_c35100"/>
<name>W0PJ15_ADVMD</name>
<evidence type="ECO:0000256" key="2">
    <source>
        <dbReference type="ARBA" id="ARBA00005558"/>
    </source>
</evidence>
<dbReference type="SUPFAM" id="SSF69279">
    <property type="entry name" value="Phage tail proteins"/>
    <property type="match status" value="2"/>
</dbReference>
<dbReference type="Pfam" id="PF22178">
    <property type="entry name" value="Gp5_trimer_C"/>
    <property type="match status" value="1"/>
</dbReference>
<keyword evidence="8" id="KW-1185">Reference proteome</keyword>
<dbReference type="EMBL" id="CP003915">
    <property type="protein sequence ID" value="AHG65570.1"/>
    <property type="molecule type" value="Genomic_DNA"/>
</dbReference>
<comment type="similarity">
    <text evidence="2">Belongs to the VgrG protein family.</text>
</comment>
<comment type="subcellular location">
    <subcellularLocation>
        <location evidence="1">Secreted</location>
    </subcellularLocation>
</comment>
<evidence type="ECO:0000259" key="6">
    <source>
        <dbReference type="Pfam" id="PF22178"/>
    </source>
</evidence>
<evidence type="ECO:0000259" key="5">
    <source>
        <dbReference type="Pfam" id="PF04717"/>
    </source>
</evidence>
<evidence type="ECO:0000313" key="7">
    <source>
        <dbReference type="EMBL" id="AHG65570.1"/>
    </source>
</evidence>
<dbReference type="SUPFAM" id="SSF69255">
    <property type="entry name" value="gp5 N-terminal domain-like"/>
    <property type="match status" value="1"/>
</dbReference>
<feature type="domain" description="Gp5/Type VI secretion system Vgr C-terminal trimerisation" evidence="6">
    <location>
        <begin position="492"/>
        <end position="614"/>
    </location>
</feature>
<dbReference type="Gene3D" id="4.10.220.110">
    <property type="match status" value="1"/>
</dbReference>
<dbReference type="Pfam" id="PF05954">
    <property type="entry name" value="Phage_GPD"/>
    <property type="match status" value="1"/>
</dbReference>
<dbReference type="OrthoDB" id="1907165at2"/>
<dbReference type="PANTHER" id="PTHR32305:SF15">
    <property type="entry name" value="PROTEIN RHSA-RELATED"/>
    <property type="match status" value="1"/>
</dbReference>
<organism evidence="7 8">
    <name type="scientific">Advenella mimigardefordensis (strain DSM 17166 / LMG 22922 / DPN7)</name>
    <dbReference type="NCBI Taxonomy" id="1247726"/>
    <lineage>
        <taxon>Bacteria</taxon>
        <taxon>Pseudomonadati</taxon>
        <taxon>Pseudomonadota</taxon>
        <taxon>Betaproteobacteria</taxon>
        <taxon>Burkholderiales</taxon>
        <taxon>Alcaligenaceae</taxon>
    </lineage>
</organism>
<evidence type="ECO:0000256" key="3">
    <source>
        <dbReference type="ARBA" id="ARBA00022525"/>
    </source>
</evidence>
<dbReference type="NCBIfam" id="TIGR03361">
    <property type="entry name" value="VI_Rhs_Vgr"/>
    <property type="match status" value="1"/>
</dbReference>
<dbReference type="InterPro" id="IPR006533">
    <property type="entry name" value="T6SS_Vgr_RhsGE"/>
</dbReference>
<dbReference type="InterPro" id="IPR050708">
    <property type="entry name" value="T6SS_VgrG/RHS"/>
</dbReference>
<dbReference type="Gene3D" id="2.30.110.50">
    <property type="match status" value="1"/>
</dbReference>
<dbReference type="HOGENOM" id="CLU_004121_3_0_4"/>
<protein>
    <submittedName>
        <fullName evidence="7">Putative type VI secretion system Rhs element Vgr protein</fullName>
    </submittedName>
</protein>
<dbReference type="PANTHER" id="PTHR32305">
    <property type="match status" value="1"/>
</dbReference>
<proteinExistence type="inferred from homology"/>
<dbReference type="GO" id="GO:0005576">
    <property type="term" value="C:extracellular region"/>
    <property type="evidence" value="ECO:0007669"/>
    <property type="project" value="UniProtKB-SubCell"/>
</dbReference>
<dbReference type="Proteomes" id="UP000019095">
    <property type="component" value="Chromosome"/>
</dbReference>
<feature type="region of interest" description="Disordered" evidence="4">
    <location>
        <begin position="482"/>
        <end position="505"/>
    </location>
</feature>
<dbReference type="AlphaFoldDB" id="W0PJ15"/>
<dbReference type="RefSeq" id="WP_025374257.1">
    <property type="nucleotide sequence ID" value="NZ_CP003915.1"/>
</dbReference>
<feature type="region of interest" description="Disordered" evidence="4">
    <location>
        <begin position="380"/>
        <end position="400"/>
    </location>
</feature>
<dbReference type="InterPro" id="IPR006531">
    <property type="entry name" value="Gp5/Vgr_OB"/>
</dbReference>
<dbReference type="Gene3D" id="2.40.50.230">
    <property type="entry name" value="Gp5 N-terminal domain"/>
    <property type="match status" value="1"/>
</dbReference>
<accession>W0PJ15</accession>
<keyword evidence="3" id="KW-0964">Secreted</keyword>
<dbReference type="Gene3D" id="3.55.50.10">
    <property type="entry name" value="Baseplate protein-like domains"/>
    <property type="match status" value="1"/>
</dbReference>
<dbReference type="InterPro" id="IPR037026">
    <property type="entry name" value="Vgr_OB-fold_dom_sf"/>
</dbReference>
<gene>
    <name evidence="7" type="ORF">MIM_c35100</name>
</gene>
<dbReference type="InterPro" id="IPR054030">
    <property type="entry name" value="Gp5_Vgr_C"/>
</dbReference>
<dbReference type="NCBIfam" id="TIGR01646">
    <property type="entry name" value="vgr_GE"/>
    <property type="match status" value="1"/>
</dbReference>
<dbReference type="PATRIC" id="fig|1247726.3.peg.3881"/>
<dbReference type="eggNOG" id="COG3501">
    <property type="taxonomic scope" value="Bacteria"/>
</dbReference>
<dbReference type="InterPro" id="IPR017847">
    <property type="entry name" value="T6SS_RhsGE_Vgr_subset"/>
</dbReference>